<reference evidence="4" key="1">
    <citation type="journal article" date="2014" name="Front. Microbiol.">
        <title>High frequency of phylogenetically diverse reductive dehalogenase-homologous genes in deep subseafloor sedimentary metagenomes.</title>
        <authorList>
            <person name="Kawai M."/>
            <person name="Futagami T."/>
            <person name="Toyoda A."/>
            <person name="Takaki Y."/>
            <person name="Nishi S."/>
            <person name="Hori S."/>
            <person name="Arai W."/>
            <person name="Tsubouchi T."/>
            <person name="Morono Y."/>
            <person name="Uchiyama I."/>
            <person name="Ito T."/>
            <person name="Fujiyama A."/>
            <person name="Inagaki F."/>
            <person name="Takami H."/>
        </authorList>
    </citation>
    <scope>NUCLEOTIDE SEQUENCE</scope>
    <source>
        <strain evidence="4">Expedition CK06-06</strain>
    </source>
</reference>
<accession>X1H871</accession>
<dbReference type="Gene3D" id="2.20.25.30">
    <property type="match status" value="1"/>
</dbReference>
<dbReference type="PANTHER" id="PTHR48129">
    <property type="entry name" value="60S RIBOSOMAL PROTEIN L37A"/>
    <property type="match status" value="1"/>
</dbReference>
<proteinExistence type="inferred from homology"/>
<dbReference type="Pfam" id="PF01780">
    <property type="entry name" value="Ribosomal_L37ae"/>
    <property type="match status" value="1"/>
</dbReference>
<comment type="caution">
    <text evidence="4">The sequence shown here is derived from an EMBL/GenBank/DDBJ whole genome shotgun (WGS) entry which is preliminary data.</text>
</comment>
<dbReference type="InterPro" id="IPR002674">
    <property type="entry name" value="Ribosomal_eL43"/>
</dbReference>
<evidence type="ECO:0000256" key="1">
    <source>
        <dbReference type="ARBA" id="ARBA00008672"/>
    </source>
</evidence>
<gene>
    <name evidence="4" type="ORF">S03H2_33703</name>
</gene>
<evidence type="ECO:0000256" key="3">
    <source>
        <dbReference type="ARBA" id="ARBA00023274"/>
    </source>
</evidence>
<dbReference type="GO" id="GO:0005840">
    <property type="term" value="C:ribosome"/>
    <property type="evidence" value="ECO:0007669"/>
    <property type="project" value="UniProtKB-KW"/>
</dbReference>
<dbReference type="NCBIfam" id="TIGR00280">
    <property type="entry name" value="eL43_euk_arch"/>
    <property type="match status" value="1"/>
</dbReference>
<dbReference type="GO" id="GO:1990904">
    <property type="term" value="C:ribonucleoprotein complex"/>
    <property type="evidence" value="ECO:0007669"/>
    <property type="project" value="UniProtKB-KW"/>
</dbReference>
<comment type="similarity">
    <text evidence="1">Belongs to the eukaryotic ribosomal protein eL43 family.</text>
</comment>
<evidence type="ECO:0000256" key="2">
    <source>
        <dbReference type="ARBA" id="ARBA00022980"/>
    </source>
</evidence>
<dbReference type="GO" id="GO:0006412">
    <property type="term" value="P:translation"/>
    <property type="evidence" value="ECO:0007669"/>
    <property type="project" value="InterPro"/>
</dbReference>
<sequence>MGKTKKVGSTGRYGTRYGSTIRKRVRQLEEKSKAVYKCPVCNMKTLKRAGLGIWECTKCGEKLAGGAWEPNTSAGRSITRRVTRISEGLKEEF</sequence>
<organism evidence="4">
    <name type="scientific">marine sediment metagenome</name>
    <dbReference type="NCBI Taxonomy" id="412755"/>
    <lineage>
        <taxon>unclassified sequences</taxon>
        <taxon>metagenomes</taxon>
        <taxon>ecological metagenomes</taxon>
    </lineage>
</organism>
<dbReference type="SUPFAM" id="SSF57829">
    <property type="entry name" value="Zn-binding ribosomal proteins"/>
    <property type="match status" value="1"/>
</dbReference>
<dbReference type="PANTHER" id="PTHR48129:SF1">
    <property type="entry name" value="LARGE RIBOSOMAL SUBUNIT PROTEIN EL43"/>
    <property type="match status" value="1"/>
</dbReference>
<dbReference type="EMBL" id="BARU01020530">
    <property type="protein sequence ID" value="GAH50029.1"/>
    <property type="molecule type" value="Genomic_DNA"/>
</dbReference>
<keyword evidence="3" id="KW-0687">Ribonucleoprotein</keyword>
<dbReference type="GO" id="GO:0003735">
    <property type="term" value="F:structural constituent of ribosome"/>
    <property type="evidence" value="ECO:0007669"/>
    <property type="project" value="InterPro"/>
</dbReference>
<protein>
    <recommendedName>
        <fullName evidence="5">Ribosomal protein L43e</fullName>
    </recommendedName>
</protein>
<keyword evidence="2" id="KW-0689">Ribosomal protein</keyword>
<evidence type="ECO:0000313" key="4">
    <source>
        <dbReference type="EMBL" id="GAH50029.1"/>
    </source>
</evidence>
<evidence type="ECO:0008006" key="5">
    <source>
        <dbReference type="Google" id="ProtNLM"/>
    </source>
</evidence>
<dbReference type="HAMAP" id="MF_00327">
    <property type="entry name" value="Ribosomal_eL43"/>
    <property type="match status" value="1"/>
</dbReference>
<name>X1H871_9ZZZZ</name>
<dbReference type="InterPro" id="IPR050522">
    <property type="entry name" value="Ribosomal_protein_eL43"/>
</dbReference>
<dbReference type="InterPro" id="IPR011332">
    <property type="entry name" value="Ribosomal_zn-bd"/>
</dbReference>
<dbReference type="InterPro" id="IPR011331">
    <property type="entry name" value="Ribosomal_eL37/eL43"/>
</dbReference>
<dbReference type="AlphaFoldDB" id="X1H871"/>
<dbReference type="NCBIfam" id="NF003058">
    <property type="entry name" value="PRK03976.1"/>
    <property type="match status" value="1"/>
</dbReference>